<proteinExistence type="predicted"/>
<keyword evidence="2" id="KW-0812">Transmembrane</keyword>
<dbReference type="Proteomes" id="UP000309668">
    <property type="component" value="Unassembled WGS sequence"/>
</dbReference>
<feature type="region of interest" description="Disordered" evidence="1">
    <location>
        <begin position="181"/>
        <end position="206"/>
    </location>
</feature>
<dbReference type="AlphaFoldDB" id="A0A5S3P9S4"/>
<protein>
    <recommendedName>
        <fullName evidence="6">Secreted protein</fullName>
    </recommendedName>
</protein>
<feature type="region of interest" description="Disordered" evidence="1">
    <location>
        <begin position="225"/>
        <end position="272"/>
    </location>
</feature>
<gene>
    <name evidence="4" type="ORF">FEV51_03270</name>
</gene>
<keyword evidence="5" id="KW-1185">Reference proteome</keyword>
<feature type="signal peptide" evidence="3">
    <location>
        <begin position="1"/>
        <end position="26"/>
    </location>
</feature>
<keyword evidence="2" id="KW-1133">Transmembrane helix</keyword>
<evidence type="ECO:0000313" key="4">
    <source>
        <dbReference type="EMBL" id="TMM50216.1"/>
    </source>
</evidence>
<organism evidence="4 5">
    <name type="scientific">Qipengyuania marisflavi</name>
    <dbReference type="NCBI Taxonomy" id="2486356"/>
    <lineage>
        <taxon>Bacteria</taxon>
        <taxon>Pseudomonadati</taxon>
        <taxon>Pseudomonadota</taxon>
        <taxon>Alphaproteobacteria</taxon>
        <taxon>Sphingomonadales</taxon>
        <taxon>Erythrobacteraceae</taxon>
        <taxon>Qipengyuania</taxon>
    </lineage>
</organism>
<keyword evidence="3" id="KW-0732">Signal</keyword>
<feature type="compositionally biased region" description="Low complexity" evidence="1">
    <location>
        <begin position="225"/>
        <end position="245"/>
    </location>
</feature>
<evidence type="ECO:0000256" key="3">
    <source>
        <dbReference type="SAM" id="SignalP"/>
    </source>
</evidence>
<dbReference type="EMBL" id="VCAO01000001">
    <property type="protein sequence ID" value="TMM50216.1"/>
    <property type="molecule type" value="Genomic_DNA"/>
</dbReference>
<comment type="caution">
    <text evidence="4">The sequence shown here is derived from an EMBL/GenBank/DDBJ whole genome shotgun (WGS) entry which is preliminary data.</text>
</comment>
<accession>A0A5S3P9S4</accession>
<keyword evidence="2" id="KW-0472">Membrane</keyword>
<evidence type="ECO:0000313" key="5">
    <source>
        <dbReference type="Proteomes" id="UP000309668"/>
    </source>
</evidence>
<feature type="transmembrane region" description="Helical" evidence="2">
    <location>
        <begin position="69"/>
        <end position="87"/>
    </location>
</feature>
<sequence>MTTFAEFAAAPAMLAALSLGAGPVSAADLPVAPASSSYVAAPLWDAASDSSEYHRRYRYRRNRVDAGDVLAGVLIIGGIAAVASAANRGRDDRYRDRNRDYRNTRMPRRNDTRYDNTRGIDRAVKMCVDAIERDARVNTVDNVARSAQGWRVTGSLYNGEGFTCSLGANGRIEAIDYGARTSGQTQPYRSGQGDYDGADYQAPEDQQYDDNRYRQAWNDVDNAPADTQAQTQAQAQAQGQPAYPGGPLPGDAPVDQADNGDVEYGTAYPGAI</sequence>
<evidence type="ECO:0000256" key="1">
    <source>
        <dbReference type="SAM" id="MobiDB-lite"/>
    </source>
</evidence>
<reference evidence="4 5" key="1">
    <citation type="submission" date="2019-05" db="EMBL/GenBank/DDBJ databases">
        <title>Erythrobacter marisflavi sp. nov., isolated from isolated from water of an estuary environment.</title>
        <authorList>
            <person name="Yoon J.-H."/>
        </authorList>
    </citation>
    <scope>NUCLEOTIDE SEQUENCE [LARGE SCALE GENOMIC DNA]</scope>
    <source>
        <strain evidence="4 5">KEM-5</strain>
    </source>
</reference>
<dbReference type="RefSeq" id="WP_138615824.1">
    <property type="nucleotide sequence ID" value="NZ_VCAO01000001.1"/>
</dbReference>
<feature type="chain" id="PRO_5024447003" description="Secreted protein" evidence="3">
    <location>
        <begin position="27"/>
        <end position="272"/>
    </location>
</feature>
<evidence type="ECO:0000256" key="2">
    <source>
        <dbReference type="SAM" id="Phobius"/>
    </source>
</evidence>
<dbReference type="OrthoDB" id="7510861at2"/>
<name>A0A5S3P9S4_9SPHN</name>
<evidence type="ECO:0008006" key="6">
    <source>
        <dbReference type="Google" id="ProtNLM"/>
    </source>
</evidence>